<evidence type="ECO:0000256" key="1">
    <source>
        <dbReference type="ARBA" id="ARBA00023157"/>
    </source>
</evidence>
<gene>
    <name evidence="3" type="ORF">TVAG_412700</name>
</gene>
<proteinExistence type="predicted"/>
<dbReference type="VEuPathDB" id="TrichDB:TVAGG3_0936260"/>
<dbReference type="Proteomes" id="UP000001542">
    <property type="component" value="Unassembled WGS sequence"/>
</dbReference>
<organism evidence="3 4">
    <name type="scientific">Trichomonas vaginalis (strain ATCC PRA-98 / G3)</name>
    <dbReference type="NCBI Taxonomy" id="412133"/>
    <lineage>
        <taxon>Eukaryota</taxon>
        <taxon>Metamonada</taxon>
        <taxon>Parabasalia</taxon>
        <taxon>Trichomonadida</taxon>
        <taxon>Trichomonadidae</taxon>
        <taxon>Trichomonas</taxon>
    </lineage>
</organism>
<protein>
    <recommendedName>
        <fullName evidence="2">Saposin B-type domain-containing protein</fullName>
    </recommendedName>
</protein>
<dbReference type="InParanoid" id="A2EV83"/>
<dbReference type="VEuPathDB" id="TrichDB:TVAG_412700"/>
<dbReference type="AlphaFoldDB" id="A2EV83"/>
<evidence type="ECO:0000313" key="3">
    <source>
        <dbReference type="EMBL" id="EAY03466.1"/>
    </source>
</evidence>
<dbReference type="PROSITE" id="PS50015">
    <property type="entry name" value="SAP_B"/>
    <property type="match status" value="1"/>
</dbReference>
<dbReference type="InterPro" id="IPR011001">
    <property type="entry name" value="Saposin-like"/>
</dbReference>
<dbReference type="EMBL" id="DS113504">
    <property type="protein sequence ID" value="EAY03466.1"/>
    <property type="molecule type" value="Genomic_DNA"/>
</dbReference>
<accession>A2EV83</accession>
<feature type="domain" description="Saposin B-type" evidence="2">
    <location>
        <begin position="11"/>
        <end position="93"/>
    </location>
</feature>
<sequence>MFFLILSLVGAHAICDWCKHYGEGSLSLARSGASRETIKQMALSKCDSLPDSIRSFSKLCKMYVNKKLDSLIQDAREHPNCDALCYCQKKHYC</sequence>
<dbReference type="Gene3D" id="1.10.225.10">
    <property type="entry name" value="Saposin-like"/>
    <property type="match status" value="1"/>
</dbReference>
<dbReference type="KEGG" id="tva:4761311"/>
<reference evidence="3" key="2">
    <citation type="journal article" date="2007" name="Science">
        <title>Draft genome sequence of the sexually transmitted pathogen Trichomonas vaginalis.</title>
        <authorList>
            <person name="Carlton J.M."/>
            <person name="Hirt R.P."/>
            <person name="Silva J.C."/>
            <person name="Delcher A.L."/>
            <person name="Schatz M."/>
            <person name="Zhao Q."/>
            <person name="Wortman J.R."/>
            <person name="Bidwell S.L."/>
            <person name="Alsmark U.C.M."/>
            <person name="Besteiro S."/>
            <person name="Sicheritz-Ponten T."/>
            <person name="Noel C.J."/>
            <person name="Dacks J.B."/>
            <person name="Foster P.G."/>
            <person name="Simillion C."/>
            <person name="Van de Peer Y."/>
            <person name="Miranda-Saavedra D."/>
            <person name="Barton G.J."/>
            <person name="Westrop G.D."/>
            <person name="Mueller S."/>
            <person name="Dessi D."/>
            <person name="Fiori P.L."/>
            <person name="Ren Q."/>
            <person name="Paulsen I."/>
            <person name="Zhang H."/>
            <person name="Bastida-Corcuera F.D."/>
            <person name="Simoes-Barbosa A."/>
            <person name="Brown M.T."/>
            <person name="Hayes R.D."/>
            <person name="Mukherjee M."/>
            <person name="Okumura C.Y."/>
            <person name="Schneider R."/>
            <person name="Smith A.J."/>
            <person name="Vanacova S."/>
            <person name="Villalvazo M."/>
            <person name="Haas B.J."/>
            <person name="Pertea M."/>
            <person name="Feldblyum T.V."/>
            <person name="Utterback T.R."/>
            <person name="Shu C.L."/>
            <person name="Osoegawa K."/>
            <person name="de Jong P.J."/>
            <person name="Hrdy I."/>
            <person name="Horvathova L."/>
            <person name="Zubacova Z."/>
            <person name="Dolezal P."/>
            <person name="Malik S.B."/>
            <person name="Logsdon J.M. Jr."/>
            <person name="Henze K."/>
            <person name="Gupta A."/>
            <person name="Wang C.C."/>
            <person name="Dunne R.L."/>
            <person name="Upcroft J.A."/>
            <person name="Upcroft P."/>
            <person name="White O."/>
            <person name="Salzberg S.L."/>
            <person name="Tang P."/>
            <person name="Chiu C.-H."/>
            <person name="Lee Y.-S."/>
            <person name="Embley T.M."/>
            <person name="Coombs G.H."/>
            <person name="Mottram J.C."/>
            <person name="Tachezy J."/>
            <person name="Fraser-Liggett C.M."/>
            <person name="Johnson P.J."/>
        </authorList>
    </citation>
    <scope>NUCLEOTIDE SEQUENCE [LARGE SCALE GENOMIC DNA]</scope>
    <source>
        <strain evidence="3">G3</strain>
    </source>
</reference>
<dbReference type="RefSeq" id="XP_001315689.1">
    <property type="nucleotide sequence ID" value="XM_001315654.1"/>
</dbReference>
<dbReference type="SMR" id="A2EV83"/>
<evidence type="ECO:0000259" key="2">
    <source>
        <dbReference type="PROSITE" id="PS50015"/>
    </source>
</evidence>
<keyword evidence="4" id="KW-1185">Reference proteome</keyword>
<dbReference type="SUPFAM" id="SSF47862">
    <property type="entry name" value="Saposin"/>
    <property type="match status" value="1"/>
</dbReference>
<dbReference type="InterPro" id="IPR008139">
    <property type="entry name" value="SaposinB_dom"/>
</dbReference>
<keyword evidence="1" id="KW-1015">Disulfide bond</keyword>
<reference evidence="3" key="1">
    <citation type="submission" date="2006-10" db="EMBL/GenBank/DDBJ databases">
        <authorList>
            <person name="Amadeo P."/>
            <person name="Zhao Q."/>
            <person name="Wortman J."/>
            <person name="Fraser-Liggett C."/>
            <person name="Carlton J."/>
        </authorList>
    </citation>
    <scope>NUCLEOTIDE SEQUENCE</scope>
    <source>
        <strain evidence="3">G3</strain>
    </source>
</reference>
<evidence type="ECO:0000313" key="4">
    <source>
        <dbReference type="Proteomes" id="UP000001542"/>
    </source>
</evidence>
<name>A2EV83_TRIV3</name>